<dbReference type="InterPro" id="IPR000073">
    <property type="entry name" value="AB_hydrolase_1"/>
</dbReference>
<accession>A0ABP6RD74</accession>
<evidence type="ECO:0000313" key="4">
    <source>
        <dbReference type="EMBL" id="GAA3282022.1"/>
    </source>
</evidence>
<dbReference type="SUPFAM" id="SSF53474">
    <property type="entry name" value="alpha/beta-Hydrolases"/>
    <property type="match status" value="1"/>
</dbReference>
<dbReference type="Gene3D" id="1.20.1290.10">
    <property type="entry name" value="AhpD-like"/>
    <property type="match status" value="1"/>
</dbReference>
<gene>
    <name evidence="4" type="primary">pcaD_1</name>
    <name evidence="4" type="ORF">GCM10020260_08420</name>
</gene>
<dbReference type="NCBIfam" id="TIGR02425">
    <property type="entry name" value="decarb_PcaC"/>
    <property type="match status" value="1"/>
</dbReference>
<evidence type="ECO:0000259" key="3">
    <source>
        <dbReference type="Pfam" id="PF12697"/>
    </source>
</evidence>
<protein>
    <submittedName>
        <fullName evidence="4">3-oxoadipate enol-lactonase</fullName>
    </submittedName>
</protein>
<dbReference type="InterPro" id="IPR029058">
    <property type="entry name" value="AB_hydrolase_fold"/>
</dbReference>
<dbReference type="Gene3D" id="3.40.50.1820">
    <property type="entry name" value="alpha/beta hydrolase"/>
    <property type="match status" value="1"/>
</dbReference>
<organism evidence="4 5">
    <name type="scientific">Nesterenkonia halobia</name>
    <dbReference type="NCBI Taxonomy" id="37922"/>
    <lineage>
        <taxon>Bacteria</taxon>
        <taxon>Bacillati</taxon>
        <taxon>Actinomycetota</taxon>
        <taxon>Actinomycetes</taxon>
        <taxon>Micrococcales</taxon>
        <taxon>Micrococcaceae</taxon>
        <taxon>Nesterenkonia</taxon>
    </lineage>
</organism>
<proteinExistence type="predicted"/>
<name>A0ABP6RD74_9MICC</name>
<feature type="domain" description="AB hydrolase-1" evidence="3">
    <location>
        <begin position="39"/>
        <end position="266"/>
    </location>
</feature>
<feature type="domain" description="Carboxymuconolactone decarboxylase-like" evidence="2">
    <location>
        <begin position="333"/>
        <end position="413"/>
    </location>
</feature>
<dbReference type="InterPro" id="IPR029032">
    <property type="entry name" value="AhpD-like"/>
</dbReference>
<dbReference type="SUPFAM" id="SSF69118">
    <property type="entry name" value="AhpD-like"/>
    <property type="match status" value="1"/>
</dbReference>
<dbReference type="RefSeq" id="WP_344718508.1">
    <property type="nucleotide sequence ID" value="NZ_BAAAYG010000003.1"/>
</dbReference>
<evidence type="ECO:0000259" key="2">
    <source>
        <dbReference type="Pfam" id="PF02627"/>
    </source>
</evidence>
<dbReference type="PANTHER" id="PTHR33570:SF2">
    <property type="entry name" value="CARBOXYMUCONOLACTONE DECARBOXYLASE-LIKE DOMAIN-CONTAINING PROTEIN"/>
    <property type="match status" value="1"/>
</dbReference>
<reference evidence="5" key="1">
    <citation type="journal article" date="2019" name="Int. J. Syst. Evol. Microbiol.">
        <title>The Global Catalogue of Microorganisms (GCM) 10K type strain sequencing project: providing services to taxonomists for standard genome sequencing and annotation.</title>
        <authorList>
            <consortium name="The Broad Institute Genomics Platform"/>
            <consortium name="The Broad Institute Genome Sequencing Center for Infectious Disease"/>
            <person name="Wu L."/>
            <person name="Ma J."/>
        </authorList>
    </citation>
    <scope>NUCLEOTIDE SEQUENCE [LARGE SCALE GENOMIC DNA]</scope>
    <source>
        <strain evidence="5">JCM 11483</strain>
    </source>
</reference>
<dbReference type="InterPro" id="IPR012788">
    <property type="entry name" value="Decarb_PcaC"/>
</dbReference>
<keyword evidence="5" id="KW-1185">Reference proteome</keyword>
<dbReference type="Pfam" id="PF12697">
    <property type="entry name" value="Abhydrolase_6"/>
    <property type="match status" value="1"/>
</dbReference>
<dbReference type="Proteomes" id="UP001501736">
    <property type="component" value="Unassembled WGS sequence"/>
</dbReference>
<dbReference type="InterPro" id="IPR003779">
    <property type="entry name" value="CMD-like"/>
</dbReference>
<feature type="region of interest" description="Disordered" evidence="1">
    <location>
        <begin position="281"/>
        <end position="302"/>
    </location>
</feature>
<evidence type="ECO:0000313" key="5">
    <source>
        <dbReference type="Proteomes" id="UP001501736"/>
    </source>
</evidence>
<sequence>MSIPELTPTLLTAPQDAADAPGSAAPRPTLIVGPSLGTGVRELWEPTVPHLRGHVQVIGWDLPGHGVGAPAAESFSVTELAAAVATMIERLCSRGVVDRSAGLAVAGVSLGGAVTLQLGADRPGLADALAMFCSAARLGTAESWHERAELVERAGTPTMVAGSTERWFAPGFLAAQPRIATNLLHSLQHADRHSYAHACLALADFDLRERLGEISDPLLAVAGAHDAVTPPADAEAVAAGAAQGRSVVVDGAAHLVPAEAPEETARLLRELLAPFLAAGEAPSGGTSGAASGGAAAERLPGDPYDAGMRVRREVLSDAHVDRAQARTTDFTADFQELITRYAWGSIWTRDGLPRTTRSAITLTALIAGGYWEELEMHVRAARRNGMTVAEVKEVFLQAAIYCGVPAANTAFSIGQRVLDEDDAG</sequence>
<dbReference type="InterPro" id="IPR052512">
    <property type="entry name" value="4CMD/NDH-1_regulator"/>
</dbReference>
<feature type="region of interest" description="Disordered" evidence="1">
    <location>
        <begin position="1"/>
        <end position="28"/>
    </location>
</feature>
<dbReference type="EMBL" id="BAAAYG010000003">
    <property type="protein sequence ID" value="GAA3282022.1"/>
    <property type="molecule type" value="Genomic_DNA"/>
</dbReference>
<comment type="caution">
    <text evidence="4">The sequence shown here is derived from an EMBL/GenBank/DDBJ whole genome shotgun (WGS) entry which is preliminary data.</text>
</comment>
<dbReference type="Pfam" id="PF02627">
    <property type="entry name" value="CMD"/>
    <property type="match status" value="1"/>
</dbReference>
<evidence type="ECO:0000256" key="1">
    <source>
        <dbReference type="SAM" id="MobiDB-lite"/>
    </source>
</evidence>
<dbReference type="PANTHER" id="PTHR33570">
    <property type="entry name" value="4-CARBOXYMUCONOLACTONE DECARBOXYLASE FAMILY PROTEIN"/>
    <property type="match status" value="1"/>
</dbReference>